<evidence type="ECO:0000256" key="1">
    <source>
        <dbReference type="SAM" id="Phobius"/>
    </source>
</evidence>
<gene>
    <name evidence="2" type="ORF">EVB00_00060</name>
</gene>
<accession>A0A520MD20</accession>
<protein>
    <submittedName>
        <fullName evidence="2">Uncharacterized protein</fullName>
    </submittedName>
</protein>
<proteinExistence type="predicted"/>
<dbReference type="EMBL" id="SHBM01000001">
    <property type="protein sequence ID" value="RZO19100.1"/>
    <property type="molecule type" value="Genomic_DNA"/>
</dbReference>
<feature type="transmembrane region" description="Helical" evidence="1">
    <location>
        <begin position="35"/>
        <end position="53"/>
    </location>
</feature>
<evidence type="ECO:0000313" key="3">
    <source>
        <dbReference type="Proteomes" id="UP000318359"/>
    </source>
</evidence>
<dbReference type="Proteomes" id="UP000318359">
    <property type="component" value="Unassembled WGS sequence"/>
</dbReference>
<keyword evidence="1" id="KW-1133">Transmembrane helix</keyword>
<evidence type="ECO:0000313" key="2">
    <source>
        <dbReference type="EMBL" id="RZO19100.1"/>
    </source>
</evidence>
<dbReference type="AlphaFoldDB" id="A0A520MD20"/>
<reference evidence="2 3" key="1">
    <citation type="submission" date="2019-02" db="EMBL/GenBank/DDBJ databases">
        <title>Prokaryotic population dynamics and viral predation in marine succession experiment using metagenomics: the confinement effect.</title>
        <authorList>
            <person name="Haro-Moreno J.M."/>
            <person name="Rodriguez-Valera F."/>
            <person name="Lopez-Perez M."/>
        </authorList>
    </citation>
    <scope>NUCLEOTIDE SEQUENCE [LARGE SCALE GENOMIC DNA]</scope>
    <source>
        <strain evidence="2">MED-G167</strain>
    </source>
</reference>
<name>A0A520MD20_9GAMM</name>
<organism evidence="2 3">
    <name type="scientific">SAR86 cluster bacterium</name>
    <dbReference type="NCBI Taxonomy" id="2030880"/>
    <lineage>
        <taxon>Bacteria</taxon>
        <taxon>Pseudomonadati</taxon>
        <taxon>Pseudomonadota</taxon>
        <taxon>Gammaproteobacteria</taxon>
        <taxon>SAR86 cluster</taxon>
    </lineage>
</organism>
<keyword evidence="1" id="KW-0812">Transmembrane</keyword>
<comment type="caution">
    <text evidence="2">The sequence shown here is derived from an EMBL/GenBank/DDBJ whole genome shotgun (WGS) entry which is preliminary data.</text>
</comment>
<sequence>MKKLTSILICSVASFNLSAHGEGILSLHIHGESIAGLALIFAIFLVVPMYFLLKLSSVKEK</sequence>
<keyword evidence="1" id="KW-0472">Membrane</keyword>